<dbReference type="OrthoDB" id="9788020at2"/>
<comment type="function">
    <text evidence="12">Component of the F(0) channel, it forms part of the peripheral stalk, linking F(1) to F(0). The b'-subunit is a diverged and duplicated form of b found in plants and photosynthetic bacteria.</text>
</comment>
<evidence type="ECO:0000256" key="2">
    <source>
        <dbReference type="ARBA" id="ARBA00022448"/>
    </source>
</evidence>
<dbReference type="InterPro" id="IPR002146">
    <property type="entry name" value="ATP_synth_b/b'su_bac/chlpt"/>
</dbReference>
<dbReference type="InterPro" id="IPR028987">
    <property type="entry name" value="ATP_synth_B-like_membr_sf"/>
</dbReference>
<keyword evidence="5 15" id="KW-0812">Transmembrane</keyword>
<dbReference type="Proteomes" id="UP000264492">
    <property type="component" value="Unassembled WGS sequence"/>
</dbReference>
<evidence type="ECO:0000256" key="13">
    <source>
        <dbReference type="ARBA" id="ARBA00026054"/>
    </source>
</evidence>
<dbReference type="PANTHER" id="PTHR33445">
    <property type="entry name" value="ATP SYNTHASE SUBUNIT B', CHLOROPLASTIC"/>
    <property type="match status" value="1"/>
</dbReference>
<feature type="transmembrane region" description="Helical" evidence="15">
    <location>
        <begin position="6"/>
        <end position="26"/>
    </location>
</feature>
<comment type="function">
    <text evidence="11 15">F(1)F(0) ATP synthase produces ATP from ADP in the presence of a proton or sodium gradient. F-type ATPases consist of two structural domains, F(1) containing the extramembraneous catalytic core and F(0) containing the membrane proton channel, linked together by a central stalk and a peripheral stalk. During catalysis, ATP synthesis in the catalytic domain of F(1) is coupled via a rotary mechanism of the central stalk subunits to proton translocation.</text>
</comment>
<dbReference type="RefSeq" id="WP_115861593.1">
    <property type="nucleotide sequence ID" value="NZ_QTSU01000004.1"/>
</dbReference>
<keyword evidence="6 15" id="KW-0375">Hydrogen ion transport</keyword>
<dbReference type="Gene3D" id="6.10.250.1580">
    <property type="match status" value="1"/>
</dbReference>
<dbReference type="GO" id="GO:0012505">
    <property type="term" value="C:endomembrane system"/>
    <property type="evidence" value="ECO:0007669"/>
    <property type="project" value="UniProtKB-SubCell"/>
</dbReference>
<evidence type="ECO:0000256" key="10">
    <source>
        <dbReference type="ARBA" id="ARBA00023310"/>
    </source>
</evidence>
<evidence type="ECO:0000256" key="7">
    <source>
        <dbReference type="ARBA" id="ARBA00022989"/>
    </source>
</evidence>
<comment type="similarity">
    <text evidence="1 15 16">Belongs to the ATPase B chain family.</text>
</comment>
<evidence type="ECO:0000256" key="14">
    <source>
        <dbReference type="ARBA" id="ARBA00037847"/>
    </source>
</evidence>
<evidence type="ECO:0000256" key="12">
    <source>
        <dbReference type="ARBA" id="ARBA00025614"/>
    </source>
</evidence>
<dbReference type="GO" id="GO:0046961">
    <property type="term" value="F:proton-transporting ATPase activity, rotational mechanism"/>
    <property type="evidence" value="ECO:0007669"/>
    <property type="project" value="TreeGrafter"/>
</dbReference>
<dbReference type="AlphaFoldDB" id="A0A371JX90"/>
<comment type="caution">
    <text evidence="18">The sequence shown here is derived from an EMBL/GenBank/DDBJ whole genome shotgun (WGS) entry which is preliminary data.</text>
</comment>
<dbReference type="HAMAP" id="MF_01398">
    <property type="entry name" value="ATP_synth_b_bprime"/>
    <property type="match status" value="1"/>
</dbReference>
<organism evidence="18 19">
    <name type="scientific">Lysobacter silvisoli</name>
    <dbReference type="NCBI Taxonomy" id="2293254"/>
    <lineage>
        <taxon>Bacteria</taxon>
        <taxon>Pseudomonadati</taxon>
        <taxon>Pseudomonadota</taxon>
        <taxon>Gammaproteobacteria</taxon>
        <taxon>Lysobacterales</taxon>
        <taxon>Lysobacteraceae</taxon>
        <taxon>Lysobacter</taxon>
    </lineage>
</organism>
<keyword evidence="3 15" id="KW-1003">Cell membrane</keyword>
<dbReference type="NCBIfam" id="TIGR01144">
    <property type="entry name" value="ATP_synt_b"/>
    <property type="match status" value="1"/>
</dbReference>
<dbReference type="EMBL" id="QTSU01000004">
    <property type="protein sequence ID" value="RDZ26270.1"/>
    <property type="molecule type" value="Genomic_DNA"/>
</dbReference>
<evidence type="ECO:0000256" key="6">
    <source>
        <dbReference type="ARBA" id="ARBA00022781"/>
    </source>
</evidence>
<keyword evidence="9 15" id="KW-0472">Membrane</keyword>
<dbReference type="CDD" id="cd06503">
    <property type="entry name" value="ATP-synt_Fo_b"/>
    <property type="match status" value="1"/>
</dbReference>
<evidence type="ECO:0000256" key="11">
    <source>
        <dbReference type="ARBA" id="ARBA00025198"/>
    </source>
</evidence>
<evidence type="ECO:0000256" key="1">
    <source>
        <dbReference type="ARBA" id="ARBA00005513"/>
    </source>
</evidence>
<keyword evidence="2 15" id="KW-0813">Transport</keyword>
<sequence>MNLNMTFFGQMITFVILIWFTMKFIWPPLNKAIEERQHKIAEGLAAAERSQKDLVQVQERVDAELREARAKANEIIEQAHQRANQIVDQAKTDAVVEATRQKALADAEIAAAATRAREDLRKQVSTLAVSGAEKLLKREIDANAHKALLDDLAAQL</sequence>
<keyword evidence="7 15" id="KW-1133">Transmembrane helix</keyword>
<dbReference type="GO" id="GO:0045259">
    <property type="term" value="C:proton-transporting ATP synthase complex"/>
    <property type="evidence" value="ECO:0007669"/>
    <property type="project" value="UniProtKB-KW"/>
</dbReference>
<dbReference type="NCBIfam" id="NF004411">
    <property type="entry name" value="PRK05759.1-2"/>
    <property type="match status" value="1"/>
</dbReference>
<keyword evidence="4 15" id="KW-0138">CF(0)</keyword>
<dbReference type="InterPro" id="IPR050059">
    <property type="entry name" value="ATP_synthase_B_chain"/>
</dbReference>
<protein>
    <recommendedName>
        <fullName evidence="15">ATP synthase subunit b</fullName>
    </recommendedName>
    <alternativeName>
        <fullName evidence="15">ATP synthase F(0) sector subunit b</fullName>
    </alternativeName>
    <alternativeName>
        <fullName evidence="15">ATPase subunit I</fullName>
    </alternativeName>
    <alternativeName>
        <fullName evidence="15">F-type ATPase subunit b</fullName>
        <shortName evidence="15">F-ATPase subunit b</shortName>
    </alternativeName>
</protein>
<comment type="subunit">
    <text evidence="13">F-type ATPases have 2 components, F(1) - the catalytic core - and F(0) - the membrane proton channel. F(1) has five subunits: alpha(3), beta(3), gamma(1), delta(1), epsilon(1). F(0) has four main subunits: a(1), b(2) and c(10-14). The alpha and beta chains form an alternating ring which encloses part of the gamma chain. F(1) is attached to F(0) by a central stalk formed by the gamma and epsilon chains, while a peripheral stalk is formed by the delta and b chains.</text>
</comment>
<dbReference type="GO" id="GO:0046933">
    <property type="term" value="F:proton-transporting ATP synthase activity, rotational mechanism"/>
    <property type="evidence" value="ECO:0007669"/>
    <property type="project" value="UniProtKB-UniRule"/>
</dbReference>
<name>A0A371JX90_9GAMM</name>
<keyword evidence="10 15" id="KW-0066">ATP synthesis</keyword>
<keyword evidence="17" id="KW-0175">Coiled coil</keyword>
<evidence type="ECO:0000256" key="9">
    <source>
        <dbReference type="ARBA" id="ARBA00023136"/>
    </source>
</evidence>
<evidence type="ECO:0000256" key="17">
    <source>
        <dbReference type="SAM" id="Coils"/>
    </source>
</evidence>
<feature type="coiled-coil region" evidence="17">
    <location>
        <begin position="47"/>
        <end position="78"/>
    </location>
</feature>
<accession>A0A371JX90</accession>
<evidence type="ECO:0000256" key="16">
    <source>
        <dbReference type="RuleBase" id="RU003848"/>
    </source>
</evidence>
<dbReference type="GO" id="GO:0005886">
    <property type="term" value="C:plasma membrane"/>
    <property type="evidence" value="ECO:0007669"/>
    <property type="project" value="UniProtKB-SubCell"/>
</dbReference>
<dbReference type="Pfam" id="PF00430">
    <property type="entry name" value="ATP-synt_B"/>
    <property type="match status" value="1"/>
</dbReference>
<comment type="subcellular location">
    <subcellularLocation>
        <location evidence="15">Cell membrane</location>
        <topology evidence="15">Single-pass membrane protein</topology>
    </subcellularLocation>
    <subcellularLocation>
        <location evidence="14">Endomembrane system</location>
        <topology evidence="14">Single-pass membrane protein</topology>
    </subcellularLocation>
</comment>
<evidence type="ECO:0000256" key="15">
    <source>
        <dbReference type="HAMAP-Rule" id="MF_01398"/>
    </source>
</evidence>
<evidence type="ECO:0000313" key="18">
    <source>
        <dbReference type="EMBL" id="RDZ26270.1"/>
    </source>
</evidence>
<evidence type="ECO:0000313" key="19">
    <source>
        <dbReference type="Proteomes" id="UP000264492"/>
    </source>
</evidence>
<dbReference type="PANTHER" id="PTHR33445:SF1">
    <property type="entry name" value="ATP SYNTHASE SUBUNIT B"/>
    <property type="match status" value="1"/>
</dbReference>
<evidence type="ECO:0000256" key="8">
    <source>
        <dbReference type="ARBA" id="ARBA00023065"/>
    </source>
</evidence>
<proteinExistence type="inferred from homology"/>
<gene>
    <name evidence="15" type="primary">atpF</name>
    <name evidence="18" type="ORF">DX914_18555</name>
</gene>
<reference evidence="18 19" key="1">
    <citation type="submission" date="2018-08" db="EMBL/GenBank/DDBJ databases">
        <title>Lysobacter sp. zong2l5, whole genome shotgun sequence.</title>
        <authorList>
            <person name="Zhang X."/>
            <person name="Feng G."/>
            <person name="Zhu H."/>
        </authorList>
    </citation>
    <scope>NUCLEOTIDE SEQUENCE [LARGE SCALE GENOMIC DNA]</scope>
    <source>
        <strain evidence="19">zong2l5</strain>
    </source>
</reference>
<keyword evidence="8 15" id="KW-0406">Ion transport</keyword>
<dbReference type="SUPFAM" id="SSF81573">
    <property type="entry name" value="F1F0 ATP synthase subunit B, membrane domain"/>
    <property type="match status" value="1"/>
</dbReference>
<comment type="subunit">
    <text evidence="15">F-type ATPases have 2 components, F(1) - the catalytic core - and F(0) - the membrane proton channel. F(1) has five subunits: alpha(3), beta(3), gamma(1), delta(1), epsilon(1). F(0) has three main subunits: a(1), b(2) and c(10-14). The alpha and beta chains form an alternating ring which encloses part of the gamma chain. F(1) is attached to F(0) by a central stalk formed by the gamma and epsilon chains, while a peripheral stalk is formed by the delta and b chains.</text>
</comment>
<evidence type="ECO:0000256" key="3">
    <source>
        <dbReference type="ARBA" id="ARBA00022475"/>
    </source>
</evidence>
<keyword evidence="19" id="KW-1185">Reference proteome</keyword>
<dbReference type="InterPro" id="IPR005864">
    <property type="entry name" value="ATP_synth_F0_bsu_bac"/>
</dbReference>
<evidence type="ECO:0000256" key="5">
    <source>
        <dbReference type="ARBA" id="ARBA00022692"/>
    </source>
</evidence>
<evidence type="ECO:0000256" key="4">
    <source>
        <dbReference type="ARBA" id="ARBA00022547"/>
    </source>
</evidence>